<accession>A0ABV0BRR7</accession>
<feature type="transmembrane region" description="Helical" evidence="1">
    <location>
        <begin position="29"/>
        <end position="49"/>
    </location>
</feature>
<gene>
    <name evidence="2" type="ORF">ABE541_07930</name>
</gene>
<dbReference type="EMBL" id="JBDJNQ010000003">
    <property type="protein sequence ID" value="MEN5377185.1"/>
    <property type="molecule type" value="Genomic_DNA"/>
</dbReference>
<keyword evidence="1" id="KW-1133">Transmembrane helix</keyword>
<evidence type="ECO:0000256" key="1">
    <source>
        <dbReference type="SAM" id="Phobius"/>
    </source>
</evidence>
<keyword evidence="1" id="KW-0812">Transmembrane</keyword>
<reference evidence="2 3" key="1">
    <citation type="submission" date="2024-04" db="EMBL/GenBank/DDBJ databases">
        <title>WGS of bacteria from Torrens River.</title>
        <authorList>
            <person name="Wyrsch E.R."/>
            <person name="Drigo B."/>
        </authorList>
    </citation>
    <scope>NUCLEOTIDE SEQUENCE [LARGE SCALE GENOMIC DNA]</scope>
    <source>
        <strain evidence="2 3">TWI391</strain>
    </source>
</reference>
<comment type="caution">
    <text evidence="2">The sequence shown here is derived from an EMBL/GenBank/DDBJ whole genome shotgun (WGS) entry which is preliminary data.</text>
</comment>
<organism evidence="2 3">
    <name type="scientific">Sphingobacterium kitahiroshimense</name>
    <dbReference type="NCBI Taxonomy" id="470446"/>
    <lineage>
        <taxon>Bacteria</taxon>
        <taxon>Pseudomonadati</taxon>
        <taxon>Bacteroidota</taxon>
        <taxon>Sphingobacteriia</taxon>
        <taxon>Sphingobacteriales</taxon>
        <taxon>Sphingobacteriaceae</taxon>
        <taxon>Sphingobacterium</taxon>
    </lineage>
</organism>
<keyword evidence="1" id="KW-0472">Membrane</keyword>
<dbReference type="RefSeq" id="WP_132771720.1">
    <property type="nucleotide sequence ID" value="NZ_JAOQNK010000001.1"/>
</dbReference>
<evidence type="ECO:0000313" key="2">
    <source>
        <dbReference type="EMBL" id="MEN5377185.1"/>
    </source>
</evidence>
<keyword evidence="3" id="KW-1185">Reference proteome</keyword>
<name>A0ABV0BRR7_9SPHI</name>
<protein>
    <submittedName>
        <fullName evidence="2">Uncharacterized protein</fullName>
    </submittedName>
</protein>
<feature type="transmembrane region" description="Helical" evidence="1">
    <location>
        <begin position="61"/>
        <end position="81"/>
    </location>
</feature>
<dbReference type="Proteomes" id="UP001409291">
    <property type="component" value="Unassembled WGS sequence"/>
</dbReference>
<proteinExistence type="predicted"/>
<evidence type="ECO:0000313" key="3">
    <source>
        <dbReference type="Proteomes" id="UP001409291"/>
    </source>
</evidence>
<sequence length="82" mass="8660">MRIAGLLLGILSLIGMLVAFIPCLGWLNWLNIPFAVVGLIVSLIAYNDVNVQPNNQPKTGIILCVIAIVLGGFRLAVGGGIF</sequence>